<feature type="transmembrane region" description="Helical" evidence="2">
    <location>
        <begin position="51"/>
        <end position="80"/>
    </location>
</feature>
<evidence type="ECO:0008006" key="5">
    <source>
        <dbReference type="Google" id="ProtNLM"/>
    </source>
</evidence>
<comment type="caution">
    <text evidence="3">The sequence shown here is derived from an EMBL/GenBank/DDBJ whole genome shotgun (WGS) entry which is preliminary data.</text>
</comment>
<evidence type="ECO:0000313" key="3">
    <source>
        <dbReference type="EMBL" id="PIY95211.1"/>
    </source>
</evidence>
<organism evidence="3 4">
    <name type="scientific">Candidatus Komeilibacteria bacterium CG_4_10_14_0_8_um_filter_37_78</name>
    <dbReference type="NCBI Taxonomy" id="1974471"/>
    <lineage>
        <taxon>Bacteria</taxon>
        <taxon>Candidatus Komeiliibacteriota</taxon>
    </lineage>
</organism>
<proteinExistence type="predicted"/>
<keyword evidence="2" id="KW-0812">Transmembrane</keyword>
<feature type="compositionally biased region" description="Basic and acidic residues" evidence="1">
    <location>
        <begin position="119"/>
        <end position="137"/>
    </location>
</feature>
<evidence type="ECO:0000256" key="1">
    <source>
        <dbReference type="SAM" id="MobiDB-lite"/>
    </source>
</evidence>
<accession>A0A2M7RF84</accession>
<gene>
    <name evidence="3" type="ORF">COY67_01130</name>
</gene>
<keyword evidence="2" id="KW-0472">Membrane</keyword>
<dbReference type="AlphaFoldDB" id="A0A2M7RF84"/>
<name>A0A2M7RF84_9BACT</name>
<dbReference type="EMBL" id="PFMC01000027">
    <property type="protein sequence ID" value="PIY95211.1"/>
    <property type="molecule type" value="Genomic_DNA"/>
</dbReference>
<dbReference type="Proteomes" id="UP000228689">
    <property type="component" value="Unassembled WGS sequence"/>
</dbReference>
<evidence type="ECO:0000313" key="4">
    <source>
        <dbReference type="Proteomes" id="UP000228689"/>
    </source>
</evidence>
<evidence type="ECO:0000256" key="2">
    <source>
        <dbReference type="SAM" id="Phobius"/>
    </source>
</evidence>
<feature type="transmembrane region" description="Helical" evidence="2">
    <location>
        <begin position="12"/>
        <end position="39"/>
    </location>
</feature>
<keyword evidence="2" id="KW-1133">Transmembrane helix</keyword>
<sequence length="155" mass="17163">MKEIVKIDIVAMAKVCALIIGGVYLLIGIIANLGVLIFGLDSFASLDFLGFGSGIIATILVSIIIGFVVFVVGLIGGLLYNFIAYYFGGFVVLFEDRTVVEQRLREARAAKSALRQERTRLKSEKKMMIEHGRKQQKSEAILNNQRDNSDNKDSF</sequence>
<feature type="region of interest" description="Disordered" evidence="1">
    <location>
        <begin position="119"/>
        <end position="155"/>
    </location>
</feature>
<reference evidence="4" key="1">
    <citation type="submission" date="2017-09" db="EMBL/GenBank/DDBJ databases">
        <title>Depth-based differentiation of microbial function through sediment-hosted aquifers and enrichment of novel symbionts in the deep terrestrial subsurface.</title>
        <authorList>
            <person name="Probst A.J."/>
            <person name="Ladd B."/>
            <person name="Jarett J.K."/>
            <person name="Geller-Mcgrath D.E."/>
            <person name="Sieber C.M.K."/>
            <person name="Emerson J.B."/>
            <person name="Anantharaman K."/>
            <person name="Thomas B.C."/>
            <person name="Malmstrom R."/>
            <person name="Stieglmeier M."/>
            <person name="Klingl A."/>
            <person name="Woyke T."/>
            <person name="Ryan C.M."/>
            <person name="Banfield J.F."/>
        </authorList>
    </citation>
    <scope>NUCLEOTIDE SEQUENCE [LARGE SCALE GENOMIC DNA]</scope>
</reference>
<protein>
    <recommendedName>
        <fullName evidence="5">DUF3566 domain-containing protein</fullName>
    </recommendedName>
</protein>